<feature type="domain" description="Amidase" evidence="1">
    <location>
        <begin position="92"/>
        <end position="197"/>
    </location>
</feature>
<proteinExistence type="predicted"/>
<protein>
    <recommendedName>
        <fullName evidence="1">Amidase domain-containing protein</fullName>
    </recommendedName>
</protein>
<dbReference type="Pfam" id="PF01425">
    <property type="entry name" value="Amidase"/>
    <property type="match status" value="2"/>
</dbReference>
<dbReference type="GO" id="GO:0003824">
    <property type="term" value="F:catalytic activity"/>
    <property type="evidence" value="ECO:0007669"/>
    <property type="project" value="InterPro"/>
</dbReference>
<gene>
    <name evidence="2" type="ORF">AJ79_01305</name>
</gene>
<accession>A0A2B7Y976</accession>
<dbReference type="InterPro" id="IPR023631">
    <property type="entry name" value="Amidase_dom"/>
</dbReference>
<feature type="domain" description="Amidase" evidence="1">
    <location>
        <begin position="217"/>
        <end position="515"/>
    </location>
</feature>
<keyword evidence="3" id="KW-1185">Reference proteome</keyword>
<reference evidence="2 3" key="1">
    <citation type="submission" date="2017-10" db="EMBL/GenBank/DDBJ databases">
        <title>Comparative genomics in systemic dimorphic fungi from Ajellomycetaceae.</title>
        <authorList>
            <person name="Munoz J.F."/>
            <person name="Mcewen J.G."/>
            <person name="Clay O.K."/>
            <person name="Cuomo C.A."/>
        </authorList>
    </citation>
    <scope>NUCLEOTIDE SEQUENCE [LARGE SCALE GENOMIC DNA]</scope>
    <source>
        <strain evidence="2 3">UAMH5409</strain>
    </source>
</reference>
<dbReference type="Gene3D" id="3.90.1300.10">
    <property type="entry name" value="Amidase signature (AS) domain"/>
    <property type="match status" value="1"/>
</dbReference>
<dbReference type="InterPro" id="IPR000120">
    <property type="entry name" value="Amidase"/>
</dbReference>
<dbReference type="SUPFAM" id="SSF75304">
    <property type="entry name" value="Amidase signature (AS) enzymes"/>
    <property type="match status" value="1"/>
</dbReference>
<dbReference type="PANTHER" id="PTHR11895">
    <property type="entry name" value="TRANSAMIDASE"/>
    <property type="match status" value="1"/>
</dbReference>
<dbReference type="InterPro" id="IPR036928">
    <property type="entry name" value="AS_sf"/>
</dbReference>
<dbReference type="PANTHER" id="PTHR11895:SF171">
    <property type="entry name" value="AMIDASE DOMAIN-CONTAINING PROTEIN"/>
    <property type="match status" value="1"/>
</dbReference>
<dbReference type="OrthoDB" id="1879366at2759"/>
<name>A0A2B7Y976_9EURO</name>
<dbReference type="EMBL" id="PDNB01000012">
    <property type="protein sequence ID" value="PGH17167.1"/>
    <property type="molecule type" value="Genomic_DNA"/>
</dbReference>
<organism evidence="2 3">
    <name type="scientific">Helicocarpus griseus UAMH5409</name>
    <dbReference type="NCBI Taxonomy" id="1447875"/>
    <lineage>
        <taxon>Eukaryota</taxon>
        <taxon>Fungi</taxon>
        <taxon>Dikarya</taxon>
        <taxon>Ascomycota</taxon>
        <taxon>Pezizomycotina</taxon>
        <taxon>Eurotiomycetes</taxon>
        <taxon>Eurotiomycetidae</taxon>
        <taxon>Onygenales</taxon>
        <taxon>Ajellomycetaceae</taxon>
        <taxon>Helicocarpus</taxon>
    </lineage>
</organism>
<evidence type="ECO:0000259" key="1">
    <source>
        <dbReference type="Pfam" id="PF01425"/>
    </source>
</evidence>
<comment type="caution">
    <text evidence="2">The sequence shown here is derived from an EMBL/GenBank/DDBJ whole genome shotgun (WGS) entry which is preliminary data.</text>
</comment>
<evidence type="ECO:0000313" key="2">
    <source>
        <dbReference type="EMBL" id="PGH17167.1"/>
    </source>
</evidence>
<evidence type="ECO:0000313" key="3">
    <source>
        <dbReference type="Proteomes" id="UP000223968"/>
    </source>
</evidence>
<sequence>MTTVSAGSDAELKISEDTFRKTAQKCGVQTIEPDDVKDYTLLLNAADISVRTVESMPDYIDQRLLPDLNASGPRTYIKPDKKENPNKAWSYKAYTRLAGRTICVKDNIHVAGILITAGTAPKFLSSSEDYPISPIDATVVTRVLESGAVLKGTATCENLSLFALSYTSHLGVIENPWLPGTVGGGSSSGCAALLALSEVNERRRKWGEPELMGFGEGCDLAIGGDQGGSIRLPAAYAGIYGLKPTHGLVPYTGIIPLFPMIDHCGPMARTLRDTALLFSVIAGYDGLDQRMTPESPLRPHVKDYTTILDAWKASRISQGLWSPTTAATGLRIGLIKEAWEIASLDPEIDQLVRDAAHRFTTLGGTVEQVSIPLHAQDPNIWTAATRRVLGDYGVQSQTSDLLSFPLPHVNLPPPTQEFFDYMTAHNPAVTNVLFNSTYLKDAYTSAQSAKAHRLVHQLRAAYDAALDRFDVLITPANSFVGVTAPKSGEGSGVMDKVRSSIGSTSNTCPFNVTGTRR</sequence>
<dbReference type="Proteomes" id="UP000223968">
    <property type="component" value="Unassembled WGS sequence"/>
</dbReference>
<dbReference type="STRING" id="1447875.A0A2B7Y976"/>
<dbReference type="AlphaFoldDB" id="A0A2B7Y976"/>